<dbReference type="EMBL" id="JAPFQI010000025">
    <property type="protein sequence ID" value="MCW8088031.1"/>
    <property type="molecule type" value="Genomic_DNA"/>
</dbReference>
<sequence length="252" mass="27272">MITTIRHSAVSAELADRVAADLASARLMEGRVFLRLPILFGSGTHLVAVIEVEPDGLFRVSDLGQGYEEASQMGVATAYLRRARATAPAAGLRLMDRELAFLRVPERALPAACAALSSHVLRLVEHAAAVGAAARVRDGRTRFADRLRELFPNRRVEVEAPLRGASLQEWSVDVLLEDDGRRAVFDFVKPHLTSVSLEVAKTGDLAALESPPRCISVVRRKAAFGPMLALLSQHASVIEEDAPRPSIERAAA</sequence>
<gene>
    <name evidence="1" type="ORF">OF850_20715</name>
</gene>
<evidence type="ECO:0000313" key="1">
    <source>
        <dbReference type="EMBL" id="MCW8088031.1"/>
    </source>
</evidence>
<dbReference type="RefSeq" id="WP_301592235.1">
    <property type="nucleotide sequence ID" value="NZ_JAPFQI010000025.1"/>
</dbReference>
<proteinExistence type="predicted"/>
<accession>A0ABT3P0U8</accession>
<protein>
    <recommendedName>
        <fullName evidence="3">DUF1828 domain-containing protein</fullName>
    </recommendedName>
</protein>
<keyword evidence="2" id="KW-1185">Reference proteome</keyword>
<evidence type="ECO:0008006" key="3">
    <source>
        <dbReference type="Google" id="ProtNLM"/>
    </source>
</evidence>
<name>A0ABT3P0U8_9PROT</name>
<organism evidence="1 2">
    <name type="scientific">Sabulicella glaciei</name>
    <dbReference type="NCBI Taxonomy" id="2984948"/>
    <lineage>
        <taxon>Bacteria</taxon>
        <taxon>Pseudomonadati</taxon>
        <taxon>Pseudomonadota</taxon>
        <taxon>Alphaproteobacteria</taxon>
        <taxon>Acetobacterales</taxon>
        <taxon>Acetobacteraceae</taxon>
        <taxon>Sabulicella</taxon>
    </lineage>
</organism>
<evidence type="ECO:0000313" key="2">
    <source>
        <dbReference type="Proteomes" id="UP001526430"/>
    </source>
</evidence>
<dbReference type="Proteomes" id="UP001526430">
    <property type="component" value="Unassembled WGS sequence"/>
</dbReference>
<comment type="caution">
    <text evidence="1">The sequence shown here is derived from an EMBL/GenBank/DDBJ whole genome shotgun (WGS) entry which is preliminary data.</text>
</comment>
<reference evidence="1 2" key="1">
    <citation type="submission" date="2022-10" db="EMBL/GenBank/DDBJ databases">
        <title>Roseococcus glaciei nov., sp. nov., isolated from glacier.</title>
        <authorList>
            <person name="Liu Q."/>
            <person name="Xin Y.-H."/>
        </authorList>
    </citation>
    <scope>NUCLEOTIDE SEQUENCE [LARGE SCALE GENOMIC DNA]</scope>
    <source>
        <strain evidence="1 2">MDT2-1-1</strain>
    </source>
</reference>